<sequence length="232" mass="26386">MFDPNAAEFKPRSEVLNPQAASFSPLPKPASNVDIKDPRPSQQRGKKKPTRGGKTKDGATQQQQQPKETSSHNKQTPSSRPHQQKKASTSGRGSSKQPSQPQQKQLQQKQPQQQQQQQKQQKHTALFDEPVKFITLEQPIDPVYRIRPEDPDEGEIRLTHGYERYIEWIGRCLKTFDSVTLVGMDGAIVDVVSIVNILQERYIGEHEEVETFTVEQGNKRHISCLQVRLCRA</sequence>
<evidence type="ECO:0000313" key="2">
    <source>
        <dbReference type="EMBL" id="ORY96448.1"/>
    </source>
</evidence>
<keyword evidence="3" id="KW-1185">Reference proteome</keyword>
<dbReference type="OMA" id="DHYLAWI"/>
<dbReference type="Proteomes" id="UP000242180">
    <property type="component" value="Unassembled WGS sequence"/>
</dbReference>
<feature type="compositionally biased region" description="Low complexity" evidence="1">
    <location>
        <begin position="94"/>
        <end position="119"/>
    </location>
</feature>
<proteinExistence type="predicted"/>
<comment type="caution">
    <text evidence="2">The sequence shown here is derived from an EMBL/GenBank/DDBJ whole genome shotgun (WGS) entry which is preliminary data.</text>
</comment>
<evidence type="ECO:0000256" key="1">
    <source>
        <dbReference type="SAM" id="MobiDB-lite"/>
    </source>
</evidence>
<dbReference type="InParanoid" id="A0A1X2HCC2"/>
<dbReference type="OrthoDB" id="2269081at2759"/>
<dbReference type="GO" id="GO:0003676">
    <property type="term" value="F:nucleic acid binding"/>
    <property type="evidence" value="ECO:0007669"/>
    <property type="project" value="InterPro"/>
</dbReference>
<dbReference type="EMBL" id="MCGN01000005">
    <property type="protein sequence ID" value="ORY96448.1"/>
    <property type="molecule type" value="Genomic_DNA"/>
</dbReference>
<accession>A0A1X2HCC2</accession>
<protein>
    <submittedName>
        <fullName evidence="2">Uncharacterized protein</fullName>
    </submittedName>
</protein>
<feature type="compositionally biased region" description="Polar residues" evidence="1">
    <location>
        <begin position="59"/>
        <end position="93"/>
    </location>
</feature>
<dbReference type="InterPro" id="IPR036882">
    <property type="entry name" value="Alba-like_dom_sf"/>
</dbReference>
<dbReference type="SUPFAM" id="SSF82704">
    <property type="entry name" value="AlbA-like"/>
    <property type="match status" value="1"/>
</dbReference>
<gene>
    <name evidence="2" type="ORF">BCR43DRAFT_276681</name>
</gene>
<evidence type="ECO:0000313" key="3">
    <source>
        <dbReference type="Proteomes" id="UP000242180"/>
    </source>
</evidence>
<organism evidence="2 3">
    <name type="scientific">Syncephalastrum racemosum</name>
    <name type="common">Filamentous fungus</name>
    <dbReference type="NCBI Taxonomy" id="13706"/>
    <lineage>
        <taxon>Eukaryota</taxon>
        <taxon>Fungi</taxon>
        <taxon>Fungi incertae sedis</taxon>
        <taxon>Mucoromycota</taxon>
        <taxon>Mucoromycotina</taxon>
        <taxon>Mucoromycetes</taxon>
        <taxon>Mucorales</taxon>
        <taxon>Syncephalastraceae</taxon>
        <taxon>Syncephalastrum</taxon>
    </lineage>
</organism>
<feature type="region of interest" description="Disordered" evidence="1">
    <location>
        <begin position="1"/>
        <end position="123"/>
    </location>
</feature>
<reference evidence="2 3" key="1">
    <citation type="submission" date="2016-07" db="EMBL/GenBank/DDBJ databases">
        <title>Pervasive Adenine N6-methylation of Active Genes in Fungi.</title>
        <authorList>
            <consortium name="DOE Joint Genome Institute"/>
            <person name="Mondo S.J."/>
            <person name="Dannebaum R.O."/>
            <person name="Kuo R.C."/>
            <person name="Labutti K."/>
            <person name="Haridas S."/>
            <person name="Kuo A."/>
            <person name="Salamov A."/>
            <person name="Ahrendt S.R."/>
            <person name="Lipzen A."/>
            <person name="Sullivan W."/>
            <person name="Andreopoulos W.B."/>
            <person name="Clum A."/>
            <person name="Lindquist E."/>
            <person name="Daum C."/>
            <person name="Ramamoorthy G.K."/>
            <person name="Gryganskyi A."/>
            <person name="Culley D."/>
            <person name="Magnuson J.K."/>
            <person name="James T.Y."/>
            <person name="O'Malley M.A."/>
            <person name="Stajich J.E."/>
            <person name="Spatafora J.W."/>
            <person name="Visel A."/>
            <person name="Grigoriev I.V."/>
        </authorList>
    </citation>
    <scope>NUCLEOTIDE SEQUENCE [LARGE SCALE GENOMIC DNA]</scope>
    <source>
        <strain evidence="2 3">NRRL 2496</strain>
    </source>
</reference>
<dbReference type="AlphaFoldDB" id="A0A1X2HCC2"/>
<name>A0A1X2HCC2_SYNRA</name>
<feature type="compositionally biased region" description="Basic residues" evidence="1">
    <location>
        <begin position="44"/>
        <end position="53"/>
    </location>
</feature>